<gene>
    <name evidence="3" type="ORF">FB45DRAFT_1059993</name>
</gene>
<name>A0AAD7FJ58_9AGAR</name>
<accession>A0AAD7FJ58</accession>
<proteinExistence type="predicted"/>
<dbReference type="Pfam" id="PF20151">
    <property type="entry name" value="DUF6533"/>
    <property type="match status" value="1"/>
</dbReference>
<keyword evidence="1" id="KW-1133">Transmembrane helix</keyword>
<reference evidence="3" key="1">
    <citation type="submission" date="2023-03" db="EMBL/GenBank/DDBJ databases">
        <title>Massive genome expansion in bonnet fungi (Mycena s.s.) driven by repeated elements and novel gene families across ecological guilds.</title>
        <authorList>
            <consortium name="Lawrence Berkeley National Laboratory"/>
            <person name="Harder C.B."/>
            <person name="Miyauchi S."/>
            <person name="Viragh M."/>
            <person name="Kuo A."/>
            <person name="Thoen E."/>
            <person name="Andreopoulos B."/>
            <person name="Lu D."/>
            <person name="Skrede I."/>
            <person name="Drula E."/>
            <person name="Henrissat B."/>
            <person name="Morin E."/>
            <person name="Kohler A."/>
            <person name="Barry K."/>
            <person name="LaButti K."/>
            <person name="Morin E."/>
            <person name="Salamov A."/>
            <person name="Lipzen A."/>
            <person name="Mereny Z."/>
            <person name="Hegedus B."/>
            <person name="Baldrian P."/>
            <person name="Stursova M."/>
            <person name="Weitz H."/>
            <person name="Taylor A."/>
            <person name="Grigoriev I.V."/>
            <person name="Nagy L.G."/>
            <person name="Martin F."/>
            <person name="Kauserud H."/>
        </authorList>
    </citation>
    <scope>NUCLEOTIDE SEQUENCE</scope>
    <source>
        <strain evidence="3">9284</strain>
    </source>
</reference>
<keyword evidence="1" id="KW-0812">Transmembrane</keyword>
<dbReference type="InterPro" id="IPR045340">
    <property type="entry name" value="DUF6533"/>
</dbReference>
<feature type="transmembrane region" description="Helical" evidence="1">
    <location>
        <begin position="213"/>
        <end position="235"/>
    </location>
</feature>
<evidence type="ECO:0000313" key="3">
    <source>
        <dbReference type="EMBL" id="KAJ7627214.1"/>
    </source>
</evidence>
<feature type="transmembrane region" description="Helical" evidence="1">
    <location>
        <begin position="53"/>
        <end position="76"/>
    </location>
</feature>
<keyword evidence="4" id="KW-1185">Reference proteome</keyword>
<evidence type="ECO:0000259" key="2">
    <source>
        <dbReference type="Pfam" id="PF20151"/>
    </source>
</evidence>
<dbReference type="AlphaFoldDB" id="A0AAD7FJ58"/>
<feature type="transmembrane region" description="Helical" evidence="1">
    <location>
        <begin position="241"/>
        <end position="259"/>
    </location>
</feature>
<feature type="transmembrane region" description="Helical" evidence="1">
    <location>
        <begin position="88"/>
        <end position="107"/>
    </location>
</feature>
<evidence type="ECO:0000256" key="1">
    <source>
        <dbReference type="SAM" id="Phobius"/>
    </source>
</evidence>
<dbReference type="EMBL" id="JARKIF010000011">
    <property type="protein sequence ID" value="KAJ7627214.1"/>
    <property type="molecule type" value="Genomic_DNA"/>
</dbReference>
<comment type="caution">
    <text evidence="3">The sequence shown here is derived from an EMBL/GenBank/DDBJ whole genome shotgun (WGS) entry which is preliminary data.</text>
</comment>
<feature type="transmembrane region" description="Helical" evidence="1">
    <location>
        <begin position="119"/>
        <end position="139"/>
    </location>
</feature>
<feature type="transmembrane region" description="Helical" evidence="1">
    <location>
        <begin position="12"/>
        <end position="32"/>
    </location>
</feature>
<organism evidence="3 4">
    <name type="scientific">Roridomyces roridus</name>
    <dbReference type="NCBI Taxonomy" id="1738132"/>
    <lineage>
        <taxon>Eukaryota</taxon>
        <taxon>Fungi</taxon>
        <taxon>Dikarya</taxon>
        <taxon>Basidiomycota</taxon>
        <taxon>Agaricomycotina</taxon>
        <taxon>Agaricomycetes</taxon>
        <taxon>Agaricomycetidae</taxon>
        <taxon>Agaricales</taxon>
        <taxon>Marasmiineae</taxon>
        <taxon>Mycenaceae</taxon>
        <taxon>Roridomyces</taxon>
    </lineage>
</organism>
<keyword evidence="1" id="KW-0472">Membrane</keyword>
<feature type="domain" description="DUF6533" evidence="2">
    <location>
        <begin position="20"/>
        <end position="65"/>
    </location>
</feature>
<dbReference type="Proteomes" id="UP001221142">
    <property type="component" value="Unassembled WGS sequence"/>
</dbReference>
<protein>
    <recommendedName>
        <fullName evidence="2">DUF6533 domain-containing protein</fullName>
    </recommendedName>
</protein>
<sequence>MAVVDDHKTVEFSTLSLSISMSAVVILVYDHLLTLDREIAYIWIPLRRKRRSAAWFLFTRYFPLLSTIAMCLTNFGDYTIEKCKHYKLLHGVLTLAQEFIVGCHLILRVYAMYDLNKTILSILLATAAATVAIGAWSIVPTGTPLSDTIITLPGCQTPVSHAQSMRIAGAWEAELACDALIVGLIVFRAFQLRRGQPVSIKPGSPFKIMVRDGVMYFLVIFLANLGNILMLSLGSNNTSGSLSWFTASISVVMITRLMLNLHAAADVSDLSSSLMLGTLHGVDEDDTGTVQFS</sequence>
<evidence type="ECO:0000313" key="4">
    <source>
        <dbReference type="Proteomes" id="UP001221142"/>
    </source>
</evidence>